<dbReference type="SUPFAM" id="SSF51905">
    <property type="entry name" value="FAD/NAD(P)-binding domain"/>
    <property type="match status" value="1"/>
</dbReference>
<dbReference type="PANTHER" id="PTHR43539:SF68">
    <property type="entry name" value="FLAVIN-BINDING MONOOXYGENASE-LIKE PROTEIN (AFU_ORTHOLOGUE AFUA_4G09220)"/>
    <property type="match status" value="1"/>
</dbReference>
<evidence type="ECO:0000313" key="4">
    <source>
        <dbReference type="EMBL" id="KAK1765600.1"/>
    </source>
</evidence>
<organism evidence="4 5">
    <name type="scientific">Phialemonium atrogriseum</name>
    <dbReference type="NCBI Taxonomy" id="1093897"/>
    <lineage>
        <taxon>Eukaryota</taxon>
        <taxon>Fungi</taxon>
        <taxon>Dikarya</taxon>
        <taxon>Ascomycota</taxon>
        <taxon>Pezizomycotina</taxon>
        <taxon>Sordariomycetes</taxon>
        <taxon>Sordariomycetidae</taxon>
        <taxon>Cephalothecales</taxon>
        <taxon>Cephalothecaceae</taxon>
        <taxon>Phialemonium</taxon>
    </lineage>
</organism>
<gene>
    <name evidence="4" type="ORF">QBC33DRAFT_579352</name>
</gene>
<dbReference type="InterPro" id="IPR036188">
    <property type="entry name" value="FAD/NAD-bd_sf"/>
</dbReference>
<protein>
    <recommendedName>
        <fullName evidence="6">FAD/NAD(P)-binding domain-containing protein</fullName>
    </recommendedName>
</protein>
<evidence type="ECO:0000313" key="5">
    <source>
        <dbReference type="Proteomes" id="UP001244011"/>
    </source>
</evidence>
<dbReference type="GO" id="GO:0004499">
    <property type="term" value="F:N,N-dimethylaniline monooxygenase activity"/>
    <property type="evidence" value="ECO:0007669"/>
    <property type="project" value="InterPro"/>
</dbReference>
<dbReference type="InterPro" id="IPR020946">
    <property type="entry name" value="Flavin_mOase-like"/>
</dbReference>
<keyword evidence="2" id="KW-0274">FAD</keyword>
<evidence type="ECO:0000256" key="3">
    <source>
        <dbReference type="ARBA" id="ARBA00023002"/>
    </source>
</evidence>
<dbReference type="PANTHER" id="PTHR43539">
    <property type="entry name" value="FLAVIN-BINDING MONOOXYGENASE-LIKE PROTEIN (AFU_ORTHOLOGUE AFUA_4G09220)"/>
    <property type="match status" value="1"/>
</dbReference>
<reference evidence="4" key="1">
    <citation type="submission" date="2023-06" db="EMBL/GenBank/DDBJ databases">
        <title>Genome-scale phylogeny and comparative genomics of the fungal order Sordariales.</title>
        <authorList>
            <consortium name="Lawrence Berkeley National Laboratory"/>
            <person name="Hensen N."/>
            <person name="Bonometti L."/>
            <person name="Westerberg I."/>
            <person name="Brannstrom I.O."/>
            <person name="Guillou S."/>
            <person name="Cros-Aarteil S."/>
            <person name="Calhoun S."/>
            <person name="Haridas S."/>
            <person name="Kuo A."/>
            <person name="Mondo S."/>
            <person name="Pangilinan J."/>
            <person name="Riley R."/>
            <person name="Labutti K."/>
            <person name="Andreopoulos B."/>
            <person name="Lipzen A."/>
            <person name="Chen C."/>
            <person name="Yanf M."/>
            <person name="Daum C."/>
            <person name="Ng V."/>
            <person name="Clum A."/>
            <person name="Steindorff A."/>
            <person name="Ohm R."/>
            <person name="Martin F."/>
            <person name="Silar P."/>
            <person name="Natvig D."/>
            <person name="Lalanne C."/>
            <person name="Gautier V."/>
            <person name="Ament-Velasquez S.L."/>
            <person name="Kruys A."/>
            <person name="Hutchinson M.I."/>
            <person name="Powell A.J."/>
            <person name="Barry K."/>
            <person name="Miller A.N."/>
            <person name="Grigoriev I.V."/>
            <person name="Debuchy R."/>
            <person name="Gladieux P."/>
            <person name="Thoren M.H."/>
            <person name="Johannesson H."/>
        </authorList>
    </citation>
    <scope>NUCLEOTIDE SEQUENCE</scope>
    <source>
        <strain evidence="4">8032-3</strain>
    </source>
</reference>
<dbReference type="GO" id="GO:0050661">
    <property type="term" value="F:NADP binding"/>
    <property type="evidence" value="ECO:0007669"/>
    <property type="project" value="InterPro"/>
</dbReference>
<comment type="caution">
    <text evidence="4">The sequence shown here is derived from an EMBL/GenBank/DDBJ whole genome shotgun (WGS) entry which is preliminary data.</text>
</comment>
<evidence type="ECO:0000256" key="1">
    <source>
        <dbReference type="ARBA" id="ARBA00022630"/>
    </source>
</evidence>
<dbReference type="GeneID" id="85314314"/>
<sequence>MSVLEKLPCSLPNTPVPEDIDVSGVAKGFERILQDLNSSNLTTNAIWRDVFALTGSTRTFYLADTVSEKWTSLTRLLECGAFEYKQGSAKTMRMGDESAWVEARYTFEVIAKPARTCTAMLSLVLEAGEWKIWVIRTILDQLRGHPNVDRLNPDPTSIAAGQSAAGSTSEANNFECAIIGAGQAGLSVAGRLKALGVSYVVLEKNQAVGDNWRLRYESTKPHLPFDRTFPDHYPVFLTKYDLAKGYSDWAGKFGINVWLGTTLQSGQWHADQKVWDLRLLRNGKETAVKATHVVMAVGAGGQIPVMPTYPGADKFRGVILHSGEYDSAGAWKGKNGIVVGTANTAHDVADDMLEAGLSSVTMVQRSPTYVLPCEYFLKITEDTYNTTSDTDNSDMMSLTGPLAVARLMSNIALNGMARAEPDRFDALEKAGFRVIRYGDIIYQLFERFGGHYMDVGASAKIAKGLIKIKSDALPTSYTEDGLLFDDGTELKADAIVHATGFVGNLRDVVRDIFGDEVSARVEDFWGLDSEGEIKGAFKASGQPQLWFHGGPCGHARYFSRFVALQIRAELDGVPLLGRN</sequence>
<evidence type="ECO:0008006" key="6">
    <source>
        <dbReference type="Google" id="ProtNLM"/>
    </source>
</evidence>
<keyword evidence="5" id="KW-1185">Reference proteome</keyword>
<evidence type="ECO:0000256" key="2">
    <source>
        <dbReference type="ARBA" id="ARBA00022827"/>
    </source>
</evidence>
<accession>A0AAJ0FLZ2</accession>
<dbReference type="RefSeq" id="XP_060281813.1">
    <property type="nucleotide sequence ID" value="XM_060431127.1"/>
</dbReference>
<keyword evidence="1" id="KW-0285">Flavoprotein</keyword>
<dbReference type="EMBL" id="MU839014">
    <property type="protein sequence ID" value="KAK1765600.1"/>
    <property type="molecule type" value="Genomic_DNA"/>
</dbReference>
<dbReference type="Gene3D" id="3.50.50.60">
    <property type="entry name" value="FAD/NAD(P)-binding domain"/>
    <property type="match status" value="1"/>
</dbReference>
<dbReference type="InterPro" id="IPR050982">
    <property type="entry name" value="Auxin_biosynth/cation_transpt"/>
</dbReference>
<proteinExistence type="predicted"/>
<dbReference type="GO" id="GO:0050660">
    <property type="term" value="F:flavin adenine dinucleotide binding"/>
    <property type="evidence" value="ECO:0007669"/>
    <property type="project" value="InterPro"/>
</dbReference>
<name>A0AAJ0FLZ2_9PEZI</name>
<dbReference type="Pfam" id="PF00743">
    <property type="entry name" value="FMO-like"/>
    <property type="match status" value="1"/>
</dbReference>
<keyword evidence="3" id="KW-0560">Oxidoreductase</keyword>
<dbReference type="AlphaFoldDB" id="A0AAJ0FLZ2"/>
<dbReference type="Proteomes" id="UP001244011">
    <property type="component" value="Unassembled WGS sequence"/>
</dbReference>